<keyword evidence="2" id="KW-0472">Membrane</keyword>
<feature type="transmembrane region" description="Helical" evidence="2">
    <location>
        <begin position="12"/>
        <end position="30"/>
    </location>
</feature>
<keyword evidence="1" id="KW-0663">Pyridoxal phosphate</keyword>
<dbReference type="AlphaFoldDB" id="K0SXW7"/>
<dbReference type="EMBL" id="AGNL01007451">
    <property type="protein sequence ID" value="EJK71263.1"/>
    <property type="molecule type" value="Genomic_DNA"/>
</dbReference>
<dbReference type="InterPro" id="IPR015424">
    <property type="entry name" value="PyrdxlP-dep_Trfase"/>
</dbReference>
<keyword evidence="2" id="KW-0812">Transmembrane</keyword>
<evidence type="ECO:0000313" key="3">
    <source>
        <dbReference type="EMBL" id="EJK71263.1"/>
    </source>
</evidence>
<proteinExistence type="predicted"/>
<evidence type="ECO:0000313" key="4">
    <source>
        <dbReference type="Proteomes" id="UP000266841"/>
    </source>
</evidence>
<organism evidence="3 4">
    <name type="scientific">Thalassiosira oceanica</name>
    <name type="common">Marine diatom</name>
    <dbReference type="NCBI Taxonomy" id="159749"/>
    <lineage>
        <taxon>Eukaryota</taxon>
        <taxon>Sar</taxon>
        <taxon>Stramenopiles</taxon>
        <taxon>Ochrophyta</taxon>
        <taxon>Bacillariophyta</taxon>
        <taxon>Coscinodiscophyceae</taxon>
        <taxon>Thalassiosirophycidae</taxon>
        <taxon>Thalassiosirales</taxon>
        <taxon>Thalassiosiraceae</taxon>
        <taxon>Thalassiosira</taxon>
    </lineage>
</organism>
<gene>
    <name evidence="3" type="ORF">THAOC_07316</name>
</gene>
<dbReference type="OrthoDB" id="5978656at2759"/>
<reference evidence="3 4" key="1">
    <citation type="journal article" date="2012" name="Genome Biol.">
        <title>Genome and low-iron response of an oceanic diatom adapted to chronic iron limitation.</title>
        <authorList>
            <person name="Lommer M."/>
            <person name="Specht M."/>
            <person name="Roy A.S."/>
            <person name="Kraemer L."/>
            <person name="Andreson R."/>
            <person name="Gutowska M.A."/>
            <person name="Wolf J."/>
            <person name="Bergner S.V."/>
            <person name="Schilhabel M.B."/>
            <person name="Klostermeier U.C."/>
            <person name="Beiko R.G."/>
            <person name="Rosenstiel P."/>
            <person name="Hippler M."/>
            <person name="Laroche J."/>
        </authorList>
    </citation>
    <scope>NUCLEOTIDE SEQUENCE [LARGE SCALE GENOMIC DNA]</scope>
    <source>
        <strain evidence="3 4">CCMP1005</strain>
    </source>
</reference>
<dbReference type="InterPro" id="IPR015421">
    <property type="entry name" value="PyrdxlP-dep_Trfase_major"/>
</dbReference>
<sequence>MKTAAARCPRVLIVFYTFSSAVSILRPLGYEPNTLPLRQRALVDSGAKFVQATRLAQGRDWAMGLSRPFPDSIRRLTPTILPILRRSFADGDGGYKSFGSFHSDDVEALIRLPADRYNPPKLPFDVEGVTFPSLPGTSTPFASSADFIGCYSHLDRDKWTFLNHGAFGLALDLGLRRANEWRMHLESQPLRHFDRYLLNHLAHGARRMVDFVTKDESDASRLREGVAMIQCVTGGLNAVIGGHARCTRGRGKVFYYDIAYGSSKKMCEKYHGRNGVCIPFEEDYLHRLKDTKVSSSDLDWDDVAAEVFIEALDSAIHGVVKDEGKDSIEGSMLILDHITSNTAVHFPIAAIAKYAKEEYGMICVVDGAHGLLGLPLDMGRLLSKGGEFGVH</sequence>
<keyword evidence="2" id="KW-1133">Transmembrane helix</keyword>
<evidence type="ECO:0008006" key="5">
    <source>
        <dbReference type="Google" id="ProtNLM"/>
    </source>
</evidence>
<dbReference type="SUPFAM" id="SSF53383">
    <property type="entry name" value="PLP-dependent transferases"/>
    <property type="match status" value="1"/>
</dbReference>
<evidence type="ECO:0000256" key="2">
    <source>
        <dbReference type="SAM" id="Phobius"/>
    </source>
</evidence>
<protein>
    <recommendedName>
        <fullName evidence="5">Aminotransferase class V domain-containing protein</fullName>
    </recommendedName>
</protein>
<dbReference type="eggNOG" id="KOG1549">
    <property type="taxonomic scope" value="Eukaryota"/>
</dbReference>
<dbReference type="Proteomes" id="UP000266841">
    <property type="component" value="Unassembled WGS sequence"/>
</dbReference>
<name>K0SXW7_THAOC</name>
<dbReference type="PANTHER" id="PTHR43092:SF2">
    <property type="entry name" value="HERCYNYLCYSTEINE SULFOXIDE LYASE"/>
    <property type="match status" value="1"/>
</dbReference>
<dbReference type="Gene3D" id="3.40.640.10">
    <property type="entry name" value="Type I PLP-dependent aspartate aminotransferase-like (Major domain)"/>
    <property type="match status" value="1"/>
</dbReference>
<keyword evidence="4" id="KW-1185">Reference proteome</keyword>
<comment type="caution">
    <text evidence="3">The sequence shown here is derived from an EMBL/GenBank/DDBJ whole genome shotgun (WGS) entry which is preliminary data.</text>
</comment>
<accession>K0SXW7</accession>
<dbReference type="PANTHER" id="PTHR43092">
    <property type="entry name" value="L-CYSTEINE DESULFHYDRASE"/>
    <property type="match status" value="1"/>
</dbReference>
<evidence type="ECO:0000256" key="1">
    <source>
        <dbReference type="ARBA" id="ARBA00022898"/>
    </source>
</evidence>